<dbReference type="EMBL" id="MU274934">
    <property type="protein sequence ID" value="KAI0085121.1"/>
    <property type="molecule type" value="Genomic_DNA"/>
</dbReference>
<gene>
    <name evidence="1" type="ORF">BDY19DRAFT_967263</name>
</gene>
<reference evidence="1" key="1">
    <citation type="journal article" date="2021" name="Environ. Microbiol.">
        <title>Gene family expansions and transcriptome signatures uncover fungal adaptations to wood decay.</title>
        <authorList>
            <person name="Hage H."/>
            <person name="Miyauchi S."/>
            <person name="Viragh M."/>
            <person name="Drula E."/>
            <person name="Min B."/>
            <person name="Chaduli D."/>
            <person name="Navarro D."/>
            <person name="Favel A."/>
            <person name="Norest M."/>
            <person name="Lesage-Meessen L."/>
            <person name="Balint B."/>
            <person name="Merenyi Z."/>
            <person name="de Eugenio L."/>
            <person name="Morin E."/>
            <person name="Martinez A.T."/>
            <person name="Baldrian P."/>
            <person name="Stursova M."/>
            <person name="Martinez M.J."/>
            <person name="Novotny C."/>
            <person name="Magnuson J.K."/>
            <person name="Spatafora J.W."/>
            <person name="Maurice S."/>
            <person name="Pangilinan J."/>
            <person name="Andreopoulos W."/>
            <person name="LaButti K."/>
            <person name="Hundley H."/>
            <person name="Na H."/>
            <person name="Kuo A."/>
            <person name="Barry K."/>
            <person name="Lipzen A."/>
            <person name="Henrissat B."/>
            <person name="Riley R."/>
            <person name="Ahrendt S."/>
            <person name="Nagy L.G."/>
            <person name="Grigoriev I.V."/>
            <person name="Martin F."/>
            <person name="Rosso M.N."/>
        </authorList>
    </citation>
    <scope>NUCLEOTIDE SEQUENCE</scope>
    <source>
        <strain evidence="1">CBS 384.51</strain>
    </source>
</reference>
<dbReference type="Proteomes" id="UP001055072">
    <property type="component" value="Unassembled WGS sequence"/>
</dbReference>
<organism evidence="1 2">
    <name type="scientific">Irpex rosettiformis</name>
    <dbReference type="NCBI Taxonomy" id="378272"/>
    <lineage>
        <taxon>Eukaryota</taxon>
        <taxon>Fungi</taxon>
        <taxon>Dikarya</taxon>
        <taxon>Basidiomycota</taxon>
        <taxon>Agaricomycotina</taxon>
        <taxon>Agaricomycetes</taxon>
        <taxon>Polyporales</taxon>
        <taxon>Irpicaceae</taxon>
        <taxon>Irpex</taxon>
    </lineage>
</organism>
<evidence type="ECO:0000313" key="1">
    <source>
        <dbReference type="EMBL" id="KAI0085121.1"/>
    </source>
</evidence>
<sequence>MDVFNALSEGKIGRHDIVVRTVDMHTSGEATRIVLPLVDKHGQFILRGRTLLDKRSYAKEQADWLRQRIMHEPRGHSEMYGAILVPETEMTLAGEADIGVLFCHNEGYSTMCGHASIALGRFLVDTTDSSVFPRRKALQHSAHNGETIVRLHAPCGIVTITVPTTNENSWEKRRSDPTRRVNFLSVPSFVGAVDVTVEVPEGRRWRALQDAGKNNVTVDISYGGAFYAVVSSHELGFVRGILEYGISELDEATATIKNLLRDRREFYAHPTEDDLEYLYGVIVTEQLARNYELGACFFANQQLDRSPTGSGVCARVSLACAKGKLALGEEVLFESPISLGKGIGFSGKAVGQAALKQKDGRTINTTRVVVSGRAYYTGSHSFVVEEGDELGSGFITPS</sequence>
<evidence type="ECO:0000313" key="2">
    <source>
        <dbReference type="Proteomes" id="UP001055072"/>
    </source>
</evidence>
<proteinExistence type="predicted"/>
<name>A0ACB8TT58_9APHY</name>
<protein>
    <submittedName>
        <fullName evidence="1">Diaminopimelate epimerase-like protein</fullName>
    </submittedName>
</protein>
<comment type="caution">
    <text evidence="1">The sequence shown here is derived from an EMBL/GenBank/DDBJ whole genome shotgun (WGS) entry which is preliminary data.</text>
</comment>
<keyword evidence="2" id="KW-1185">Reference proteome</keyword>
<accession>A0ACB8TT58</accession>